<accession>A0A2K8KYJ4</accession>
<dbReference type="PANTHER" id="PTHR30329:SF21">
    <property type="entry name" value="LIPOPROTEIN YIAD-RELATED"/>
    <property type="match status" value="1"/>
</dbReference>
<dbReference type="CDD" id="cd07185">
    <property type="entry name" value="OmpA_C-like"/>
    <property type="match status" value="1"/>
</dbReference>
<proteinExistence type="predicted"/>
<dbReference type="PROSITE" id="PS51257">
    <property type="entry name" value="PROKAR_LIPOPROTEIN"/>
    <property type="match status" value="1"/>
</dbReference>
<gene>
    <name evidence="4" type="ORF">Ga0123461_1667</name>
</gene>
<dbReference type="InterPro" id="IPR036737">
    <property type="entry name" value="OmpA-like_sf"/>
</dbReference>
<dbReference type="EMBL" id="CP018799">
    <property type="protein sequence ID" value="ATX80080.1"/>
    <property type="molecule type" value="Genomic_DNA"/>
</dbReference>
<dbReference type="SUPFAM" id="SSF103088">
    <property type="entry name" value="OmpA-like"/>
    <property type="match status" value="1"/>
</dbReference>
<feature type="chain" id="PRO_5014985350" evidence="2">
    <location>
        <begin position="21"/>
        <end position="283"/>
    </location>
</feature>
<dbReference type="PANTHER" id="PTHR30329">
    <property type="entry name" value="STATOR ELEMENT OF FLAGELLAR MOTOR COMPLEX"/>
    <property type="match status" value="1"/>
</dbReference>
<name>A0A2K8KYJ4_MARES</name>
<dbReference type="InterPro" id="IPR006665">
    <property type="entry name" value="OmpA-like"/>
</dbReference>
<keyword evidence="1" id="KW-0472">Membrane</keyword>
<organism evidence="4 5">
    <name type="scientific">Mariprofundus aestuarium</name>
    <dbReference type="NCBI Taxonomy" id="1921086"/>
    <lineage>
        <taxon>Bacteria</taxon>
        <taxon>Pseudomonadati</taxon>
        <taxon>Pseudomonadota</taxon>
        <taxon>Candidatius Mariprofundia</taxon>
        <taxon>Mariprofundales</taxon>
        <taxon>Mariprofundaceae</taxon>
        <taxon>Mariprofundus</taxon>
    </lineage>
</organism>
<dbReference type="Gene3D" id="3.30.1330.60">
    <property type="entry name" value="OmpA-like domain"/>
    <property type="match status" value="1"/>
</dbReference>
<keyword evidence="2" id="KW-0732">Signal</keyword>
<protein>
    <submittedName>
        <fullName evidence="4">Outer membrane protein OmpA</fullName>
    </submittedName>
</protein>
<feature type="signal peptide" evidence="2">
    <location>
        <begin position="1"/>
        <end position="20"/>
    </location>
</feature>
<evidence type="ECO:0000313" key="5">
    <source>
        <dbReference type="Proteomes" id="UP000231701"/>
    </source>
</evidence>
<dbReference type="GO" id="GO:0016020">
    <property type="term" value="C:membrane"/>
    <property type="evidence" value="ECO:0007669"/>
    <property type="project" value="UniProtKB-UniRule"/>
</dbReference>
<keyword evidence="5" id="KW-1185">Reference proteome</keyword>
<evidence type="ECO:0000256" key="1">
    <source>
        <dbReference type="PROSITE-ProRule" id="PRU00473"/>
    </source>
</evidence>
<dbReference type="AlphaFoldDB" id="A0A2K8KYJ4"/>
<evidence type="ECO:0000256" key="2">
    <source>
        <dbReference type="SAM" id="SignalP"/>
    </source>
</evidence>
<dbReference type="Pfam" id="PF00691">
    <property type="entry name" value="OmpA"/>
    <property type="match status" value="1"/>
</dbReference>
<dbReference type="PROSITE" id="PS51123">
    <property type="entry name" value="OMPA_2"/>
    <property type="match status" value="1"/>
</dbReference>
<dbReference type="InterPro" id="IPR050330">
    <property type="entry name" value="Bact_OuterMem_StrucFunc"/>
</dbReference>
<sequence length="283" mass="30525">MGTCLRALVAMASLMLVACASSPLSVEDDKFSAARTAIEQARMAKAERCAPKLLAMAESRLYWAAHELREPQINRSHQAEVAALTAQAEDYARQARELAFENCREITTVILIPDEDGNVGAISVNAGGKSQTVDQAFHASSVMGSGSAPGPVMAMDEEQVKKQFSAILKAQPPKPARFILYFVSGTSELTEESIALIPQVLKASKEREPAEVSIVGHSDSTGSEKLNLRISSARAKAVEALLRASDSAPGSIYLRFHGENDPLIPTPDNVPEPRNRRVEIMVL</sequence>
<evidence type="ECO:0000259" key="3">
    <source>
        <dbReference type="PROSITE" id="PS51123"/>
    </source>
</evidence>
<dbReference type="OrthoDB" id="9805566at2"/>
<dbReference type="Proteomes" id="UP000231701">
    <property type="component" value="Chromosome"/>
</dbReference>
<dbReference type="RefSeq" id="WP_100277894.1">
    <property type="nucleotide sequence ID" value="NZ_CP018799.1"/>
</dbReference>
<dbReference type="KEGG" id="maes:Ga0123461_1667"/>
<feature type="domain" description="OmpA-like" evidence="3">
    <location>
        <begin position="169"/>
        <end position="283"/>
    </location>
</feature>
<evidence type="ECO:0000313" key="4">
    <source>
        <dbReference type="EMBL" id="ATX80080.1"/>
    </source>
</evidence>
<reference evidence="4 5" key="1">
    <citation type="submission" date="2016-12" db="EMBL/GenBank/DDBJ databases">
        <title>Isolation and genomic insights into novel planktonic Zetaproteobacteria from stratified waters of the Chesapeake Bay.</title>
        <authorList>
            <person name="McAllister S.M."/>
            <person name="Kato S."/>
            <person name="Chan C.S."/>
            <person name="Chiu B.K."/>
            <person name="Field E.K."/>
        </authorList>
    </citation>
    <scope>NUCLEOTIDE SEQUENCE [LARGE SCALE GENOMIC DNA]</scope>
    <source>
        <strain evidence="4 5">CP-5</strain>
    </source>
</reference>